<feature type="compositionally biased region" description="Basic and acidic residues" evidence="1">
    <location>
        <begin position="322"/>
        <end position="339"/>
    </location>
</feature>
<accession>A0AAP0WU58</accession>
<feature type="compositionally biased region" description="Gly residues" evidence="1">
    <location>
        <begin position="74"/>
        <end position="83"/>
    </location>
</feature>
<name>A0AAP0WU58_LIQFO</name>
<feature type="compositionally biased region" description="Low complexity" evidence="1">
    <location>
        <begin position="341"/>
        <end position="352"/>
    </location>
</feature>
<dbReference type="InterPro" id="IPR008004">
    <property type="entry name" value="OCTOPUS-like"/>
</dbReference>
<evidence type="ECO:0000313" key="3">
    <source>
        <dbReference type="Proteomes" id="UP001415857"/>
    </source>
</evidence>
<dbReference type="EMBL" id="JBBPBK010000008">
    <property type="protein sequence ID" value="KAK9279622.1"/>
    <property type="molecule type" value="Genomic_DNA"/>
</dbReference>
<protein>
    <submittedName>
        <fullName evidence="2">Uncharacterized protein</fullName>
    </submittedName>
</protein>
<dbReference type="Pfam" id="PF05340">
    <property type="entry name" value="DUF740"/>
    <property type="match status" value="1"/>
</dbReference>
<evidence type="ECO:0000256" key="1">
    <source>
        <dbReference type="SAM" id="MobiDB-lite"/>
    </source>
</evidence>
<gene>
    <name evidence="2" type="ORF">L1049_013301</name>
</gene>
<organism evidence="2 3">
    <name type="scientific">Liquidambar formosana</name>
    <name type="common">Formosan gum</name>
    <dbReference type="NCBI Taxonomy" id="63359"/>
    <lineage>
        <taxon>Eukaryota</taxon>
        <taxon>Viridiplantae</taxon>
        <taxon>Streptophyta</taxon>
        <taxon>Embryophyta</taxon>
        <taxon>Tracheophyta</taxon>
        <taxon>Spermatophyta</taxon>
        <taxon>Magnoliopsida</taxon>
        <taxon>eudicotyledons</taxon>
        <taxon>Gunneridae</taxon>
        <taxon>Pentapetalae</taxon>
        <taxon>Saxifragales</taxon>
        <taxon>Altingiaceae</taxon>
        <taxon>Liquidambar</taxon>
    </lineage>
</organism>
<keyword evidence="3" id="KW-1185">Reference proteome</keyword>
<feature type="region of interest" description="Disordered" evidence="1">
    <location>
        <begin position="256"/>
        <end position="283"/>
    </location>
</feature>
<evidence type="ECO:0000313" key="2">
    <source>
        <dbReference type="EMBL" id="KAK9279622.1"/>
    </source>
</evidence>
<feature type="region of interest" description="Disordered" evidence="1">
    <location>
        <begin position="310"/>
        <end position="389"/>
    </location>
</feature>
<feature type="compositionally biased region" description="Basic and acidic residues" evidence="1">
    <location>
        <begin position="165"/>
        <end position="179"/>
    </location>
</feature>
<dbReference type="PANTHER" id="PTHR31659">
    <property type="entry name" value="PROTEIN: UPF0503-LIKE PROTEIN, PUTATIVE (DUF740)-RELATED"/>
    <property type="match status" value="1"/>
</dbReference>
<comment type="caution">
    <text evidence="2">The sequence shown here is derived from an EMBL/GenBank/DDBJ whole genome shotgun (WGS) entry which is preliminary data.</text>
</comment>
<dbReference type="PANTHER" id="PTHR31659:SF0">
    <property type="entry name" value="EMB|CAB61945.1"/>
    <property type="match status" value="1"/>
</dbReference>
<feature type="region of interest" description="Disordered" evidence="1">
    <location>
        <begin position="59"/>
        <end position="83"/>
    </location>
</feature>
<feature type="region of interest" description="Disordered" evidence="1">
    <location>
        <begin position="165"/>
        <end position="213"/>
    </location>
</feature>
<dbReference type="Proteomes" id="UP001415857">
    <property type="component" value="Unassembled WGS sequence"/>
</dbReference>
<reference evidence="2 3" key="1">
    <citation type="journal article" date="2024" name="Plant J.">
        <title>Genome sequences and population genomics reveal climatic adaptation and genomic divergence between two closely related sweetgum species.</title>
        <authorList>
            <person name="Xu W.Q."/>
            <person name="Ren C.Q."/>
            <person name="Zhang X.Y."/>
            <person name="Comes H.P."/>
            <person name="Liu X.H."/>
            <person name="Li Y.G."/>
            <person name="Kettle C.J."/>
            <person name="Jalonen R."/>
            <person name="Gaisberger H."/>
            <person name="Ma Y.Z."/>
            <person name="Qiu Y.X."/>
        </authorList>
    </citation>
    <scope>NUCLEOTIDE SEQUENCE [LARGE SCALE GENOMIC DNA]</scope>
    <source>
        <strain evidence="2">Hangzhou</strain>
    </source>
</reference>
<sequence length="430" mass="48511">MNVIEKRDEDFEEEVELRTMKEHIDLEWQSRKHSGRDFKDIAGSFWVAASVFSRKVRKWRRKQKMKNRGRDPNSGGGRGGGGLVAMEVEKVNGRHMRETQSEIGDYGFGRRSCDTDPRFSVDANRVSLDYPRYSFDESRASWDGCLIGRTLPRLTPNVSVCRNDNRLSVEGKMNSKNEDDSSSPGGSAQTRDYYSDSSSRRRRSFDQSSSGRKGAVVEVDEMKSISNAKVSPTTIELFHGAKVLITERDLRDSNLKDDRSESLDSASKDAASVAGGGGHRKGFKKYHRWRKPWTIWGLIHKRSERKYEDLVDGSPAESWLKPGREANGEAKEGFPDKVIRSNSSGSSKNSSNLAGSFRSMTSSAEIKGHGKKKREHLGPERNRSARYSPNNLDNGLLRFYLTPLRSSRSKCGKSRLKNSHSISRGVLRLY</sequence>
<dbReference type="AlphaFoldDB" id="A0AAP0WU58"/>
<proteinExistence type="predicted"/>